<evidence type="ECO:0000256" key="1">
    <source>
        <dbReference type="SAM" id="MobiDB-lite"/>
    </source>
</evidence>
<accession>A0A086KG33</accession>
<feature type="compositionally biased region" description="Basic and acidic residues" evidence="1">
    <location>
        <begin position="153"/>
        <end position="162"/>
    </location>
</feature>
<feature type="compositionally biased region" description="Low complexity" evidence="1">
    <location>
        <begin position="436"/>
        <end position="449"/>
    </location>
</feature>
<organism evidence="2 3">
    <name type="scientific">Toxoplasma gondii p89</name>
    <dbReference type="NCBI Taxonomy" id="943119"/>
    <lineage>
        <taxon>Eukaryota</taxon>
        <taxon>Sar</taxon>
        <taxon>Alveolata</taxon>
        <taxon>Apicomplexa</taxon>
        <taxon>Conoidasida</taxon>
        <taxon>Coccidia</taxon>
        <taxon>Eucoccidiorida</taxon>
        <taxon>Eimeriorina</taxon>
        <taxon>Sarcocystidae</taxon>
        <taxon>Toxoplasma</taxon>
    </lineage>
</organism>
<feature type="region of interest" description="Disordered" evidence="1">
    <location>
        <begin position="130"/>
        <end position="296"/>
    </location>
</feature>
<comment type="caution">
    <text evidence="2">The sequence shown here is derived from an EMBL/GenBank/DDBJ whole genome shotgun (WGS) entry which is preliminary data.</text>
</comment>
<feature type="compositionally biased region" description="Low complexity" evidence="1">
    <location>
        <begin position="247"/>
        <end position="270"/>
    </location>
</feature>
<dbReference type="AlphaFoldDB" id="A0A086KG33"/>
<dbReference type="Proteomes" id="UP000028828">
    <property type="component" value="Unassembled WGS sequence"/>
</dbReference>
<feature type="region of interest" description="Disordered" evidence="1">
    <location>
        <begin position="424"/>
        <end position="499"/>
    </location>
</feature>
<evidence type="ECO:0000313" key="2">
    <source>
        <dbReference type="EMBL" id="KFG43351.1"/>
    </source>
</evidence>
<feature type="compositionally biased region" description="Polar residues" evidence="1">
    <location>
        <begin position="711"/>
        <end position="722"/>
    </location>
</feature>
<feature type="compositionally biased region" description="Polar residues" evidence="1">
    <location>
        <begin position="179"/>
        <end position="198"/>
    </location>
</feature>
<protein>
    <submittedName>
        <fullName evidence="2">Uncharacterized protein</fullName>
    </submittedName>
</protein>
<feature type="region of interest" description="Disordered" evidence="1">
    <location>
        <begin position="541"/>
        <end position="570"/>
    </location>
</feature>
<gene>
    <name evidence="2" type="ORF">TGP89_211460</name>
</gene>
<dbReference type="VEuPathDB" id="ToxoDB:TGP89_211460"/>
<dbReference type="OrthoDB" id="331277at2759"/>
<name>A0A086KG33_TOXGO</name>
<feature type="region of interest" description="Disordered" evidence="1">
    <location>
        <begin position="909"/>
        <end position="937"/>
    </location>
</feature>
<feature type="compositionally biased region" description="Basic and acidic residues" evidence="1">
    <location>
        <begin position="909"/>
        <end position="923"/>
    </location>
</feature>
<dbReference type="EMBL" id="AEYI02000949">
    <property type="protein sequence ID" value="KFG43351.1"/>
    <property type="molecule type" value="Genomic_DNA"/>
</dbReference>
<feature type="region of interest" description="Disordered" evidence="1">
    <location>
        <begin position="760"/>
        <end position="789"/>
    </location>
</feature>
<feature type="compositionally biased region" description="Basic residues" evidence="1">
    <location>
        <begin position="924"/>
        <end position="937"/>
    </location>
</feature>
<reference evidence="2 3" key="1">
    <citation type="submission" date="2014-03" db="EMBL/GenBank/DDBJ databases">
        <authorList>
            <person name="Sibley D."/>
            <person name="Venepally P."/>
            <person name="Karamycheva S."/>
            <person name="Hadjithomas M."/>
            <person name="Khan A."/>
            <person name="Brunk B."/>
            <person name="Roos D."/>
            <person name="Caler E."/>
            <person name="Lorenzi H."/>
        </authorList>
    </citation>
    <scope>NUCLEOTIDE SEQUENCE [LARGE SCALE GENOMIC DNA]</scope>
    <source>
        <strain evidence="3">p89</strain>
    </source>
</reference>
<proteinExistence type="predicted"/>
<sequence>MTTNRKGDVTVFRKERNQPSCTADVTMEGSSACGIPVAGQNQRMAPLRNDVRYRRCPRVAMTPRGGFERRASALVPLSLLVITLLTKAEGKSSSNTEAKFESHGAAQFSPLTVVNQPPAEPLSAAVEHAVNNSNDPSGSHDPLLLNDGVDSDEGSRPSRQEHEEADGWGQFGSRHRADVTQSGKQPQSEDIQSGSQAGVANHLSLAVGNSSSVKKEDVEQGMSDETEFEPSHSDPVGKRHPRRLRGEGAAAEAADAVRQLSVEPSSVSDPPSHPQFGAKQESEFVTGAEKRPPPTAVPVATTRAVQPVGIGVLSTTTLLAKRALEEVGSLGRGIGLYLYGVVFRGNLLLQANVLGKIKENIGVLEFVEEFQPQFAPSRRAIVDELTVWQDTLQRVVQQEQAFVLQYQAYVSALREWSNRKFHNDSGVHPTVSPVVDSQASQAPPDSAPATEQYSSETARDVDEQEVLEPSRNADITESRGPGDLGLMAPGGDMAPSSVPSNAEQVNAYEFQSKPASSLVQVNDTGDYSATRFARQVVNEKPPYTPHLRESSLPSAQVAVTGQPGDDEFVAHEGPETSEVLRAPHSTDAGPDLVENPPEIDRTSSAIDTEMTDVDSVVVASQGSEAVHNNSNADATQEPPFVVPRGVRGPLTTPPSMHASAGIPPFFARKEDNDSADSPAKEVLPVSVAVDQHDEAIRESNGTKAPKEAGSSVLSTSHQNESSKGVALEDNSPGKSPSLPAVPVEGLPGTEAVGERIAAETEEAFSGSKGETVHGHLSTPEWVDSESDTERGLYGRQDSMLLPPPDDVETLDLYLSLLQSTFFKCGALLSRALLADDSKELTWFYQEVLPSMSHLGRVSIAVVASQHRRGVRSAASAERHLQKIRSMLFHVTVVDDAFLHAIYARDEPPTSERLEASDSDEYRKPNARARSQKTKKDKVKVEGTRVGAAIEFAKAHLVKPWVIGLLTFASLVGIDHYGYNRYY</sequence>
<evidence type="ECO:0000313" key="3">
    <source>
        <dbReference type="Proteomes" id="UP000028828"/>
    </source>
</evidence>
<feature type="region of interest" description="Disordered" evidence="1">
    <location>
        <begin position="646"/>
        <end position="746"/>
    </location>
</feature>